<keyword evidence="2" id="KW-1003">Cell membrane</keyword>
<keyword evidence="4 6" id="KW-1133">Transmembrane helix</keyword>
<evidence type="ECO:0000256" key="5">
    <source>
        <dbReference type="ARBA" id="ARBA00023136"/>
    </source>
</evidence>
<feature type="transmembrane region" description="Helical" evidence="6">
    <location>
        <begin position="12"/>
        <end position="28"/>
    </location>
</feature>
<feature type="non-terminal residue" evidence="8">
    <location>
        <position position="122"/>
    </location>
</feature>
<evidence type="ECO:0000256" key="1">
    <source>
        <dbReference type="ARBA" id="ARBA00004651"/>
    </source>
</evidence>
<dbReference type="AlphaFoldDB" id="X1V080"/>
<feature type="domain" description="Na+/H+ antiporter NhaC-like C-terminal" evidence="7">
    <location>
        <begin position="4"/>
        <end position="122"/>
    </location>
</feature>
<dbReference type="Pfam" id="PF03553">
    <property type="entry name" value="Na_H_antiporter"/>
    <property type="match status" value="1"/>
</dbReference>
<evidence type="ECO:0000256" key="2">
    <source>
        <dbReference type="ARBA" id="ARBA00022475"/>
    </source>
</evidence>
<keyword evidence="3 6" id="KW-0812">Transmembrane</keyword>
<dbReference type="GO" id="GO:0005886">
    <property type="term" value="C:plasma membrane"/>
    <property type="evidence" value="ECO:0007669"/>
    <property type="project" value="UniProtKB-SubCell"/>
</dbReference>
<reference evidence="8" key="1">
    <citation type="journal article" date="2014" name="Front. Microbiol.">
        <title>High frequency of phylogenetically diverse reductive dehalogenase-homologous genes in deep subseafloor sedimentary metagenomes.</title>
        <authorList>
            <person name="Kawai M."/>
            <person name="Futagami T."/>
            <person name="Toyoda A."/>
            <person name="Takaki Y."/>
            <person name="Nishi S."/>
            <person name="Hori S."/>
            <person name="Arai W."/>
            <person name="Tsubouchi T."/>
            <person name="Morono Y."/>
            <person name="Uchiyama I."/>
            <person name="Ito T."/>
            <person name="Fujiyama A."/>
            <person name="Inagaki F."/>
            <person name="Takami H."/>
        </authorList>
    </citation>
    <scope>NUCLEOTIDE SEQUENCE</scope>
    <source>
        <strain evidence="8">Expedition CK06-06</strain>
    </source>
</reference>
<dbReference type="PANTHER" id="PTHR43478:SF1">
    <property type="entry name" value="NA+_H+ ANTIPORTER NHAC-LIKE C-TERMINAL DOMAIN-CONTAINING PROTEIN"/>
    <property type="match status" value="1"/>
</dbReference>
<evidence type="ECO:0000256" key="4">
    <source>
        <dbReference type="ARBA" id="ARBA00022989"/>
    </source>
</evidence>
<evidence type="ECO:0000259" key="7">
    <source>
        <dbReference type="Pfam" id="PF03553"/>
    </source>
</evidence>
<dbReference type="PANTHER" id="PTHR43478">
    <property type="entry name" value="NA+/H+ ANTIPORTER-RELATED"/>
    <property type="match status" value="1"/>
</dbReference>
<proteinExistence type="predicted"/>
<protein>
    <recommendedName>
        <fullName evidence="7">Na+/H+ antiporter NhaC-like C-terminal domain-containing protein</fullName>
    </recommendedName>
</protein>
<evidence type="ECO:0000313" key="8">
    <source>
        <dbReference type="EMBL" id="GAJ09242.1"/>
    </source>
</evidence>
<dbReference type="EMBL" id="BARW01030744">
    <property type="protein sequence ID" value="GAJ09242.1"/>
    <property type="molecule type" value="Genomic_DNA"/>
</dbReference>
<comment type="subcellular location">
    <subcellularLocation>
        <location evidence="1">Cell membrane</location>
        <topology evidence="1">Multi-pass membrane protein</topology>
    </subcellularLocation>
</comment>
<organism evidence="8">
    <name type="scientific">marine sediment metagenome</name>
    <dbReference type="NCBI Taxonomy" id="412755"/>
    <lineage>
        <taxon>unclassified sequences</taxon>
        <taxon>metagenomes</taxon>
        <taxon>ecological metagenomes</taxon>
    </lineage>
</organism>
<evidence type="ECO:0000256" key="6">
    <source>
        <dbReference type="SAM" id="Phobius"/>
    </source>
</evidence>
<name>X1V080_9ZZZZ</name>
<sequence>MPVISNCFKRGFRRAMIPFVILILAWSLKNCCDSLKTGEFLTAILAGRVSPHWFPPAVFLVASVTSFATGTSYGTMAILIPTAIPVAFALDGNTYGLTTMISLGAVLDGAIFGDHCSPISDT</sequence>
<gene>
    <name evidence="8" type="ORF">S12H4_49073</name>
</gene>
<evidence type="ECO:0000256" key="3">
    <source>
        <dbReference type="ARBA" id="ARBA00022692"/>
    </source>
</evidence>
<comment type="caution">
    <text evidence="8">The sequence shown here is derived from an EMBL/GenBank/DDBJ whole genome shotgun (WGS) entry which is preliminary data.</text>
</comment>
<accession>X1V080</accession>
<keyword evidence="5 6" id="KW-0472">Membrane</keyword>
<dbReference type="InterPro" id="IPR018461">
    <property type="entry name" value="Na/H_Antiport_NhaC-like_C"/>
</dbReference>